<keyword evidence="1" id="KW-1133">Transmembrane helix</keyword>
<sequence length="138" mass="15691">MVNLVHLENMRRELSFYPFFLIMCAVKVFLAEQSSLISAVSTNAYCCVSQCAKAESVFVVLGIFCSLCCYHIQQAVAVHSMLFLRLLLLQNALLKSQAMRFQFPFCKRLVNTAHFRNSSWTNSFFNVSSTIFGHSITL</sequence>
<feature type="transmembrane region" description="Helical" evidence="1">
    <location>
        <begin position="14"/>
        <end position="31"/>
    </location>
</feature>
<protein>
    <submittedName>
        <fullName evidence="3">Secreted protein</fullName>
    </submittedName>
</protein>
<keyword evidence="1" id="KW-0472">Membrane</keyword>
<dbReference type="AlphaFoldDB" id="A0A914ZGJ7"/>
<reference evidence="3" key="1">
    <citation type="submission" date="2022-11" db="UniProtKB">
        <authorList>
            <consortium name="WormBaseParasite"/>
        </authorList>
    </citation>
    <scope>IDENTIFICATION</scope>
</reference>
<evidence type="ECO:0000313" key="3">
    <source>
        <dbReference type="WBParaSite" id="PgB02X_g219_t01"/>
    </source>
</evidence>
<proteinExistence type="predicted"/>
<evidence type="ECO:0000313" key="2">
    <source>
        <dbReference type="Proteomes" id="UP000887569"/>
    </source>
</evidence>
<dbReference type="WBParaSite" id="PgB02X_g219_t01">
    <property type="protein sequence ID" value="PgB02X_g219_t01"/>
    <property type="gene ID" value="PgB02X_g219"/>
</dbReference>
<name>A0A914ZGJ7_PARUN</name>
<evidence type="ECO:0000256" key="1">
    <source>
        <dbReference type="SAM" id="Phobius"/>
    </source>
</evidence>
<accession>A0A914ZGJ7</accession>
<dbReference type="Proteomes" id="UP000887569">
    <property type="component" value="Unplaced"/>
</dbReference>
<keyword evidence="1" id="KW-0812">Transmembrane</keyword>
<organism evidence="2 3">
    <name type="scientific">Parascaris univalens</name>
    <name type="common">Nematode worm</name>
    <dbReference type="NCBI Taxonomy" id="6257"/>
    <lineage>
        <taxon>Eukaryota</taxon>
        <taxon>Metazoa</taxon>
        <taxon>Ecdysozoa</taxon>
        <taxon>Nematoda</taxon>
        <taxon>Chromadorea</taxon>
        <taxon>Rhabditida</taxon>
        <taxon>Spirurina</taxon>
        <taxon>Ascaridomorpha</taxon>
        <taxon>Ascaridoidea</taxon>
        <taxon>Ascarididae</taxon>
        <taxon>Parascaris</taxon>
    </lineage>
</organism>
<keyword evidence="2" id="KW-1185">Reference proteome</keyword>